<feature type="transmembrane region" description="Helical" evidence="1">
    <location>
        <begin position="12"/>
        <end position="32"/>
    </location>
</feature>
<dbReference type="Proteomes" id="UP000235786">
    <property type="component" value="Unassembled WGS sequence"/>
</dbReference>
<proteinExistence type="predicted"/>
<name>A0A2J6RQP3_HYAVF</name>
<feature type="transmembrane region" description="Helical" evidence="1">
    <location>
        <begin position="136"/>
        <end position="161"/>
    </location>
</feature>
<keyword evidence="1" id="KW-1133">Transmembrane helix</keyword>
<organism evidence="2 3">
    <name type="scientific">Hyaloscypha variabilis (strain UAMH 11265 / GT02V1 / F)</name>
    <name type="common">Meliniomyces variabilis</name>
    <dbReference type="NCBI Taxonomy" id="1149755"/>
    <lineage>
        <taxon>Eukaryota</taxon>
        <taxon>Fungi</taxon>
        <taxon>Dikarya</taxon>
        <taxon>Ascomycota</taxon>
        <taxon>Pezizomycotina</taxon>
        <taxon>Leotiomycetes</taxon>
        <taxon>Helotiales</taxon>
        <taxon>Hyaloscyphaceae</taxon>
        <taxon>Hyaloscypha</taxon>
        <taxon>Hyaloscypha variabilis</taxon>
    </lineage>
</organism>
<keyword evidence="1" id="KW-0472">Membrane</keyword>
<protein>
    <submittedName>
        <fullName evidence="2">Uncharacterized protein</fullName>
    </submittedName>
</protein>
<dbReference type="OrthoDB" id="10431027at2759"/>
<dbReference type="AlphaFoldDB" id="A0A2J6RQP3"/>
<dbReference type="EMBL" id="KZ613945">
    <property type="protein sequence ID" value="PMD40838.1"/>
    <property type="molecule type" value="Genomic_DNA"/>
</dbReference>
<reference evidence="2 3" key="1">
    <citation type="submission" date="2016-04" db="EMBL/GenBank/DDBJ databases">
        <title>A degradative enzymes factory behind the ericoid mycorrhizal symbiosis.</title>
        <authorList>
            <consortium name="DOE Joint Genome Institute"/>
            <person name="Martino E."/>
            <person name="Morin E."/>
            <person name="Grelet G."/>
            <person name="Kuo A."/>
            <person name="Kohler A."/>
            <person name="Daghino S."/>
            <person name="Barry K."/>
            <person name="Choi C."/>
            <person name="Cichocki N."/>
            <person name="Clum A."/>
            <person name="Copeland A."/>
            <person name="Hainaut M."/>
            <person name="Haridas S."/>
            <person name="Labutti K."/>
            <person name="Lindquist E."/>
            <person name="Lipzen A."/>
            <person name="Khouja H.-R."/>
            <person name="Murat C."/>
            <person name="Ohm R."/>
            <person name="Olson A."/>
            <person name="Spatafora J."/>
            <person name="Veneault-Fourrey C."/>
            <person name="Henrissat B."/>
            <person name="Grigoriev I."/>
            <person name="Martin F."/>
            <person name="Perotto S."/>
        </authorList>
    </citation>
    <scope>NUCLEOTIDE SEQUENCE [LARGE SCALE GENOMIC DNA]</scope>
    <source>
        <strain evidence="2 3">F</strain>
    </source>
</reference>
<gene>
    <name evidence="2" type="ORF">L207DRAFT_529141</name>
</gene>
<accession>A0A2J6RQP3</accession>
<keyword evidence="3" id="KW-1185">Reference proteome</keyword>
<evidence type="ECO:0000313" key="2">
    <source>
        <dbReference type="EMBL" id="PMD40838.1"/>
    </source>
</evidence>
<keyword evidence="1" id="KW-0812">Transmembrane</keyword>
<feature type="transmembrane region" description="Helical" evidence="1">
    <location>
        <begin position="85"/>
        <end position="107"/>
    </location>
</feature>
<feature type="transmembrane region" description="Helical" evidence="1">
    <location>
        <begin position="44"/>
        <end position="64"/>
    </location>
</feature>
<sequence>MRFHIPARCLVFSLEASPCLLTFVISFIWIFFGPAAPTTTVAASVLWMSPIVISTILAIVFIIIHGCDCFPNSNYLRKKTPLQQAVYDFVRSTSCTGTIYLSMWYLWWSLTCSLFDDLKPYNPHGGKKDSSLGEGAAMGLVALVMVLVWLMFSVVCSIPALKDLEKLKSITKSDCSEGCEMMGSEDNKYDDA</sequence>
<evidence type="ECO:0000313" key="3">
    <source>
        <dbReference type="Proteomes" id="UP000235786"/>
    </source>
</evidence>
<evidence type="ECO:0000256" key="1">
    <source>
        <dbReference type="SAM" id="Phobius"/>
    </source>
</evidence>